<accession>A0A165WFX8</accession>
<gene>
    <name evidence="4" type="ORF">SISSUDRAFT_1068091</name>
</gene>
<dbReference type="InterPro" id="IPR045338">
    <property type="entry name" value="DUF6535"/>
</dbReference>
<feature type="transmembrane region" description="Helical" evidence="2">
    <location>
        <begin position="186"/>
        <end position="204"/>
    </location>
</feature>
<evidence type="ECO:0000259" key="3">
    <source>
        <dbReference type="Pfam" id="PF20153"/>
    </source>
</evidence>
<dbReference type="OrthoDB" id="3221808at2759"/>
<dbReference type="EMBL" id="KV428855">
    <property type="protein sequence ID" value="KZT31107.1"/>
    <property type="molecule type" value="Genomic_DNA"/>
</dbReference>
<keyword evidence="2" id="KW-1133">Transmembrane helix</keyword>
<feature type="transmembrane region" description="Helical" evidence="2">
    <location>
        <begin position="143"/>
        <end position="166"/>
    </location>
</feature>
<keyword evidence="2" id="KW-0812">Transmembrane</keyword>
<feature type="region of interest" description="Disordered" evidence="1">
    <location>
        <begin position="1"/>
        <end position="20"/>
    </location>
</feature>
<evidence type="ECO:0000313" key="4">
    <source>
        <dbReference type="EMBL" id="KZT31107.1"/>
    </source>
</evidence>
<dbReference type="Proteomes" id="UP000076798">
    <property type="component" value="Unassembled WGS sequence"/>
</dbReference>
<organism evidence="4 5">
    <name type="scientific">Sistotremastrum suecicum HHB10207 ss-3</name>
    <dbReference type="NCBI Taxonomy" id="1314776"/>
    <lineage>
        <taxon>Eukaryota</taxon>
        <taxon>Fungi</taxon>
        <taxon>Dikarya</taxon>
        <taxon>Basidiomycota</taxon>
        <taxon>Agaricomycotina</taxon>
        <taxon>Agaricomycetes</taxon>
        <taxon>Sistotremastrales</taxon>
        <taxon>Sistotremastraceae</taxon>
        <taxon>Sistotremastrum</taxon>
    </lineage>
</organism>
<dbReference type="Pfam" id="PF20153">
    <property type="entry name" value="DUF6535"/>
    <property type="match status" value="1"/>
</dbReference>
<evidence type="ECO:0000256" key="1">
    <source>
        <dbReference type="SAM" id="MobiDB-lite"/>
    </source>
</evidence>
<dbReference type="AlphaFoldDB" id="A0A165WFX8"/>
<proteinExistence type="predicted"/>
<feature type="domain" description="DUF6535" evidence="3">
    <location>
        <begin position="122"/>
        <end position="203"/>
    </location>
</feature>
<keyword evidence="5" id="KW-1185">Reference proteome</keyword>
<sequence length="208" mass="23025">MPSLSHPFPHPTILSSAPPSSLTIVTRPRRLTASTARMADPDPQATPKDASLFSIGDLGSKFDVMIDLMKSHIDIVTEQSKTQTEQSQILRDHSKMLEALEKDATRDDKAYEGRGLRDESTWGALDKEALAKIKVLVDGWKDLMNVSLIFIALFLTVVTAFISPIIQLFSTPSSTKSKPPLPSTSLQLVALFYYLALMFSICNSERRT</sequence>
<evidence type="ECO:0000256" key="2">
    <source>
        <dbReference type="SAM" id="Phobius"/>
    </source>
</evidence>
<name>A0A165WFX8_9AGAM</name>
<evidence type="ECO:0000313" key="5">
    <source>
        <dbReference type="Proteomes" id="UP000076798"/>
    </source>
</evidence>
<reference evidence="4 5" key="1">
    <citation type="journal article" date="2016" name="Mol. Biol. Evol.">
        <title>Comparative Genomics of Early-Diverging Mushroom-Forming Fungi Provides Insights into the Origins of Lignocellulose Decay Capabilities.</title>
        <authorList>
            <person name="Nagy L.G."/>
            <person name="Riley R."/>
            <person name="Tritt A."/>
            <person name="Adam C."/>
            <person name="Daum C."/>
            <person name="Floudas D."/>
            <person name="Sun H."/>
            <person name="Yadav J.S."/>
            <person name="Pangilinan J."/>
            <person name="Larsson K.H."/>
            <person name="Matsuura K."/>
            <person name="Barry K."/>
            <person name="Labutti K."/>
            <person name="Kuo R."/>
            <person name="Ohm R.A."/>
            <person name="Bhattacharya S.S."/>
            <person name="Shirouzu T."/>
            <person name="Yoshinaga Y."/>
            <person name="Martin F.M."/>
            <person name="Grigoriev I.V."/>
            <person name="Hibbett D.S."/>
        </authorList>
    </citation>
    <scope>NUCLEOTIDE SEQUENCE [LARGE SCALE GENOMIC DNA]</scope>
    <source>
        <strain evidence="4 5">HHB10207 ss-3</strain>
    </source>
</reference>
<protein>
    <recommendedName>
        <fullName evidence="3">DUF6535 domain-containing protein</fullName>
    </recommendedName>
</protein>
<keyword evidence="2" id="KW-0472">Membrane</keyword>